<organism evidence="2 3">
    <name type="scientific">Mycena rosella</name>
    <name type="common">Pink bonnet</name>
    <name type="synonym">Agaricus rosellus</name>
    <dbReference type="NCBI Taxonomy" id="1033263"/>
    <lineage>
        <taxon>Eukaryota</taxon>
        <taxon>Fungi</taxon>
        <taxon>Dikarya</taxon>
        <taxon>Basidiomycota</taxon>
        <taxon>Agaricomycotina</taxon>
        <taxon>Agaricomycetes</taxon>
        <taxon>Agaricomycetidae</taxon>
        <taxon>Agaricales</taxon>
        <taxon>Marasmiineae</taxon>
        <taxon>Mycenaceae</taxon>
        <taxon>Mycena</taxon>
    </lineage>
</organism>
<dbReference type="EMBL" id="JARKIE010000058">
    <property type="protein sequence ID" value="KAJ7691464.1"/>
    <property type="molecule type" value="Genomic_DNA"/>
</dbReference>
<gene>
    <name evidence="2" type="ORF">B0H17DRAFT_1133769</name>
</gene>
<evidence type="ECO:0000256" key="1">
    <source>
        <dbReference type="SAM" id="SignalP"/>
    </source>
</evidence>
<name>A0AAD7GF22_MYCRO</name>
<evidence type="ECO:0000313" key="3">
    <source>
        <dbReference type="Proteomes" id="UP001221757"/>
    </source>
</evidence>
<proteinExistence type="predicted"/>
<dbReference type="AlphaFoldDB" id="A0AAD7GF22"/>
<sequence length="281" mass="31205">MARLLSISLTALVASSIVAAEDLLNCSGKKYYPSQACLAIGPSDAQTPAILPSSTGKQSISQARASGIDKRERSWCGDECYDPSQYGYAHKPPNKMTKADARTNSCAIGQLYRVGTPPPTCVPEYEDPNNCNYYGCIQEECCAGLWDSADRRIVGTLISRHSSKFHLCQIKPAINGQHLEEISMTLQTVKTRSAVDRYGKRSKLGRIRLLLWLDLSQEADEVRGLNWSWDNAPGPKYEGSTRFTRVLEKHEGSGVQKEKTLLNFLFRDEGANRVPEISDFH</sequence>
<protein>
    <submittedName>
        <fullName evidence="2">Uncharacterized protein</fullName>
    </submittedName>
</protein>
<reference evidence="2" key="1">
    <citation type="submission" date="2023-03" db="EMBL/GenBank/DDBJ databases">
        <title>Massive genome expansion in bonnet fungi (Mycena s.s.) driven by repeated elements and novel gene families across ecological guilds.</title>
        <authorList>
            <consortium name="Lawrence Berkeley National Laboratory"/>
            <person name="Harder C.B."/>
            <person name="Miyauchi S."/>
            <person name="Viragh M."/>
            <person name="Kuo A."/>
            <person name="Thoen E."/>
            <person name="Andreopoulos B."/>
            <person name="Lu D."/>
            <person name="Skrede I."/>
            <person name="Drula E."/>
            <person name="Henrissat B."/>
            <person name="Morin E."/>
            <person name="Kohler A."/>
            <person name="Barry K."/>
            <person name="LaButti K."/>
            <person name="Morin E."/>
            <person name="Salamov A."/>
            <person name="Lipzen A."/>
            <person name="Mereny Z."/>
            <person name="Hegedus B."/>
            <person name="Baldrian P."/>
            <person name="Stursova M."/>
            <person name="Weitz H."/>
            <person name="Taylor A."/>
            <person name="Grigoriev I.V."/>
            <person name="Nagy L.G."/>
            <person name="Martin F."/>
            <person name="Kauserud H."/>
        </authorList>
    </citation>
    <scope>NUCLEOTIDE SEQUENCE</scope>
    <source>
        <strain evidence="2">CBHHK067</strain>
    </source>
</reference>
<comment type="caution">
    <text evidence="2">The sequence shown here is derived from an EMBL/GenBank/DDBJ whole genome shotgun (WGS) entry which is preliminary data.</text>
</comment>
<dbReference type="Proteomes" id="UP001221757">
    <property type="component" value="Unassembled WGS sequence"/>
</dbReference>
<accession>A0AAD7GF22</accession>
<keyword evidence="3" id="KW-1185">Reference proteome</keyword>
<evidence type="ECO:0000313" key="2">
    <source>
        <dbReference type="EMBL" id="KAJ7691464.1"/>
    </source>
</evidence>
<feature type="signal peptide" evidence="1">
    <location>
        <begin position="1"/>
        <end position="20"/>
    </location>
</feature>
<feature type="chain" id="PRO_5042100174" evidence="1">
    <location>
        <begin position="21"/>
        <end position="281"/>
    </location>
</feature>
<keyword evidence="1" id="KW-0732">Signal</keyword>